<gene>
    <name evidence="1" type="ORF">SAMN05660653_02306</name>
</gene>
<sequence length="137" mass="14747">MSGGIFLSLDHLCCCTQCFSSNDLGLGAFGGFLISAREQGRTVGELAAWFDVTKPAKMFATPQNKANRTSASSYCFFISSMIVCSWTAIWAKLETASADWFMTSLVSDEIRLISSTPLLISSLVADCCSAAVAMERT</sequence>
<keyword evidence="2" id="KW-1185">Reference proteome</keyword>
<name>A0A1G6DQ82_9BACT</name>
<dbReference type="Proteomes" id="UP000198771">
    <property type="component" value="Unassembled WGS sequence"/>
</dbReference>
<evidence type="ECO:0000313" key="2">
    <source>
        <dbReference type="Proteomes" id="UP000198771"/>
    </source>
</evidence>
<dbReference type="EMBL" id="FMXO01000013">
    <property type="protein sequence ID" value="SDB47262.1"/>
    <property type="molecule type" value="Genomic_DNA"/>
</dbReference>
<protein>
    <submittedName>
        <fullName evidence="1">Uncharacterized protein</fullName>
    </submittedName>
</protein>
<proteinExistence type="predicted"/>
<accession>A0A1G6DQ82</accession>
<reference evidence="1 2" key="1">
    <citation type="submission" date="2016-10" db="EMBL/GenBank/DDBJ databases">
        <authorList>
            <person name="de Groot N.N."/>
        </authorList>
    </citation>
    <scope>NUCLEOTIDE SEQUENCE [LARGE SCALE GENOMIC DNA]</scope>
    <source>
        <strain evidence="1 2">ASO4-2</strain>
    </source>
</reference>
<organism evidence="1 2">
    <name type="scientific">Desulfonatronum thiosulfatophilum</name>
    <dbReference type="NCBI Taxonomy" id="617002"/>
    <lineage>
        <taxon>Bacteria</taxon>
        <taxon>Pseudomonadati</taxon>
        <taxon>Thermodesulfobacteriota</taxon>
        <taxon>Desulfovibrionia</taxon>
        <taxon>Desulfovibrionales</taxon>
        <taxon>Desulfonatronaceae</taxon>
        <taxon>Desulfonatronum</taxon>
    </lineage>
</organism>
<evidence type="ECO:0000313" key="1">
    <source>
        <dbReference type="EMBL" id="SDB47262.1"/>
    </source>
</evidence>
<dbReference type="STRING" id="617002.SAMN05660653_02306"/>
<dbReference type="AlphaFoldDB" id="A0A1G6DQ82"/>